<accession>A0A932LZP0</accession>
<dbReference type="InterPro" id="IPR036102">
    <property type="entry name" value="OsmC/Ohrsf"/>
</dbReference>
<dbReference type="Pfam" id="PF02566">
    <property type="entry name" value="OsmC"/>
    <property type="match status" value="1"/>
</dbReference>
<proteinExistence type="predicted"/>
<dbReference type="SUPFAM" id="SSF82784">
    <property type="entry name" value="OsmC-like"/>
    <property type="match status" value="1"/>
</dbReference>
<feature type="non-terminal residue" evidence="1">
    <location>
        <position position="140"/>
    </location>
</feature>
<dbReference type="Proteomes" id="UP000741360">
    <property type="component" value="Unassembled WGS sequence"/>
</dbReference>
<dbReference type="Gene3D" id="3.30.300.20">
    <property type="match status" value="1"/>
</dbReference>
<evidence type="ECO:0000313" key="2">
    <source>
        <dbReference type="Proteomes" id="UP000741360"/>
    </source>
</evidence>
<protein>
    <submittedName>
        <fullName evidence="1">OsmC family protein</fullName>
    </submittedName>
</protein>
<dbReference type="AlphaFoldDB" id="A0A932LZP0"/>
<dbReference type="PANTHER" id="PTHR42830:SF2">
    <property type="entry name" value="OSMC_OHR FAMILY PROTEIN"/>
    <property type="match status" value="1"/>
</dbReference>
<name>A0A932LZP0_UNCTE</name>
<reference evidence="1" key="1">
    <citation type="submission" date="2020-07" db="EMBL/GenBank/DDBJ databases">
        <title>Huge and variable diversity of episymbiotic CPR bacteria and DPANN archaea in groundwater ecosystems.</title>
        <authorList>
            <person name="He C.Y."/>
            <person name="Keren R."/>
            <person name="Whittaker M."/>
            <person name="Farag I.F."/>
            <person name="Doudna J."/>
            <person name="Cate J.H.D."/>
            <person name="Banfield J.F."/>
        </authorList>
    </citation>
    <scope>NUCLEOTIDE SEQUENCE</scope>
    <source>
        <strain evidence="1">NC_groundwater_717_Ag_S-0.2um_59_8</strain>
    </source>
</reference>
<comment type="caution">
    <text evidence="1">The sequence shown here is derived from an EMBL/GenBank/DDBJ whole genome shotgun (WGS) entry which is preliminary data.</text>
</comment>
<evidence type="ECO:0000313" key="1">
    <source>
        <dbReference type="EMBL" id="MBI3014348.1"/>
    </source>
</evidence>
<dbReference type="InterPro" id="IPR052707">
    <property type="entry name" value="OsmC_Ohr_Peroxiredoxin"/>
</dbReference>
<gene>
    <name evidence="1" type="ORF">HYY65_04655</name>
</gene>
<sequence length="140" mass="15537">MSIQAKTHVYQSSIYWQDGKKGLLSSAGKPDLPVATPPEFGGPEGFWSPEDLYVASANGCFMTTFLYLAEKAKVNLIGFESQAEGTLEFVDGKFKMTRIHLTPKVWLSRPEDQEPVGRLLQKAKQYCLISNSMATEVTVD</sequence>
<dbReference type="InterPro" id="IPR015946">
    <property type="entry name" value="KH_dom-like_a/b"/>
</dbReference>
<dbReference type="PANTHER" id="PTHR42830">
    <property type="entry name" value="OSMOTICALLY INDUCIBLE FAMILY PROTEIN"/>
    <property type="match status" value="1"/>
</dbReference>
<organism evidence="1 2">
    <name type="scientific">Tectimicrobiota bacterium</name>
    <dbReference type="NCBI Taxonomy" id="2528274"/>
    <lineage>
        <taxon>Bacteria</taxon>
        <taxon>Pseudomonadati</taxon>
        <taxon>Nitrospinota/Tectimicrobiota group</taxon>
        <taxon>Candidatus Tectimicrobiota</taxon>
    </lineage>
</organism>
<dbReference type="EMBL" id="JACPSX010000087">
    <property type="protein sequence ID" value="MBI3014348.1"/>
    <property type="molecule type" value="Genomic_DNA"/>
</dbReference>
<dbReference type="InterPro" id="IPR003718">
    <property type="entry name" value="OsmC/Ohr_fam"/>
</dbReference>